<dbReference type="EMBL" id="JACCQK010000632">
    <property type="protein sequence ID" value="MBG0780232.1"/>
    <property type="molecule type" value="Genomic_DNA"/>
</dbReference>
<proteinExistence type="predicted"/>
<evidence type="ECO:0000313" key="2">
    <source>
        <dbReference type="Proteomes" id="UP000706172"/>
    </source>
</evidence>
<dbReference type="Proteomes" id="UP000706172">
    <property type="component" value="Unassembled WGS sequence"/>
</dbReference>
<gene>
    <name evidence="1" type="ORF">H0S81_09955</name>
</gene>
<sequence>MTKEEDKLPPCFGELEKVFPMQANGLRQTPESCFYHCPVKTRCLKQALATKDGAKVEEELIDRSEQAGIMNFFERWSRKKQVHRRIHARAKKED</sequence>
<organism evidence="1 2">
    <name type="scientific">Desulfotignum balticum</name>
    <dbReference type="NCBI Taxonomy" id="115781"/>
    <lineage>
        <taxon>Bacteria</taxon>
        <taxon>Pseudomonadati</taxon>
        <taxon>Thermodesulfobacteriota</taxon>
        <taxon>Desulfobacteria</taxon>
        <taxon>Desulfobacterales</taxon>
        <taxon>Desulfobacteraceae</taxon>
        <taxon>Desulfotignum</taxon>
    </lineage>
</organism>
<name>A0A931CVP7_9BACT</name>
<protein>
    <recommendedName>
        <fullName evidence="3">4Fe-4S Wbl-type domain-containing protein</fullName>
    </recommendedName>
</protein>
<evidence type="ECO:0000313" key="1">
    <source>
        <dbReference type="EMBL" id="MBG0780232.1"/>
    </source>
</evidence>
<evidence type="ECO:0008006" key="3">
    <source>
        <dbReference type="Google" id="ProtNLM"/>
    </source>
</evidence>
<reference evidence="1" key="1">
    <citation type="submission" date="2020-07" db="EMBL/GenBank/DDBJ databases">
        <title>Severe corrosion of carbon steel in oil field produced water can be linked to methanogenic archaea containing a special type of NiFe hydrogenase.</title>
        <authorList>
            <person name="Lahme S."/>
            <person name="Mand J."/>
            <person name="Longwell J."/>
            <person name="Smith R."/>
            <person name="Enning D."/>
        </authorList>
    </citation>
    <scope>NUCLEOTIDE SEQUENCE</scope>
    <source>
        <strain evidence="1">MIC098Bin6</strain>
    </source>
</reference>
<accession>A0A931CVP7</accession>
<dbReference type="AlphaFoldDB" id="A0A931CVP7"/>
<comment type="caution">
    <text evidence="1">The sequence shown here is derived from an EMBL/GenBank/DDBJ whole genome shotgun (WGS) entry which is preliminary data.</text>
</comment>